<feature type="chain" id="PRO_5004372585" evidence="1">
    <location>
        <begin position="19"/>
        <end position="81"/>
    </location>
</feature>
<name>R4WQI9_RIPPE</name>
<sequence>MFKIILISLALFCHLGLAVTINKGSCGLGRYCMDGWQCCDARFSRCCPPSTNCCAGIYINHCCGKQITESEITALNRRRIS</sequence>
<reference evidence="2" key="1">
    <citation type="journal article" date="2013" name="PLoS ONE">
        <title>Gene expression in gut symbiotic organ of stinkbug affected by extracellular bacterial symbiont.</title>
        <authorList>
            <person name="Futahashi R."/>
            <person name="Tanaka K."/>
            <person name="Tanahashi M."/>
            <person name="Nikoh N."/>
            <person name="Kikuchi Y."/>
            <person name="Lee B.L."/>
            <person name="Fukatsu T."/>
        </authorList>
    </citation>
    <scope>NUCLEOTIDE SEQUENCE</scope>
    <source>
        <tissue evidence="2">Midgut</tissue>
    </source>
</reference>
<feature type="signal peptide" evidence="1">
    <location>
        <begin position="1"/>
        <end position="18"/>
    </location>
</feature>
<dbReference type="EMBL" id="AK416957">
    <property type="protein sequence ID" value="BAN20172.1"/>
    <property type="molecule type" value="mRNA"/>
</dbReference>
<evidence type="ECO:0000256" key="1">
    <source>
        <dbReference type="SAM" id="SignalP"/>
    </source>
</evidence>
<evidence type="ECO:0000313" key="2">
    <source>
        <dbReference type="EMBL" id="BAN20172.1"/>
    </source>
</evidence>
<keyword evidence="1" id="KW-0732">Signal</keyword>
<proteinExistence type="evidence at transcript level"/>
<organism evidence="2">
    <name type="scientific">Riptortus pedestris</name>
    <name type="common">Bean bug</name>
    <dbReference type="NCBI Taxonomy" id="329032"/>
    <lineage>
        <taxon>Eukaryota</taxon>
        <taxon>Metazoa</taxon>
        <taxon>Ecdysozoa</taxon>
        <taxon>Arthropoda</taxon>
        <taxon>Hexapoda</taxon>
        <taxon>Insecta</taxon>
        <taxon>Pterygota</taxon>
        <taxon>Neoptera</taxon>
        <taxon>Paraneoptera</taxon>
        <taxon>Hemiptera</taxon>
        <taxon>Heteroptera</taxon>
        <taxon>Panheteroptera</taxon>
        <taxon>Pentatomomorpha</taxon>
        <taxon>Coreoidea</taxon>
        <taxon>Alydidae</taxon>
        <taxon>Riptortus</taxon>
    </lineage>
</organism>
<accession>R4WQI9</accession>
<dbReference type="AlphaFoldDB" id="R4WQI9"/>
<protein>
    <submittedName>
        <fullName evidence="2">Cysteine rich secreted protein</fullName>
    </submittedName>
</protein>